<keyword evidence="2" id="KW-1185">Reference proteome</keyword>
<sequence>MPVMADFLKQPSLSAHQRTIVLEGLSGVCHVHVANQKLAESLGIHITLQELMDSAGPLTLDTKAELWSCYLLNILCCNNIPLIRILERSESLKRSLEDLENHDWFGWPKNYARELLCIL</sequence>
<evidence type="ECO:0000313" key="2">
    <source>
        <dbReference type="Proteomes" id="UP001157502"/>
    </source>
</evidence>
<organism evidence="1 2">
    <name type="scientific">Dallia pectoralis</name>
    <name type="common">Alaska blackfish</name>
    <dbReference type="NCBI Taxonomy" id="75939"/>
    <lineage>
        <taxon>Eukaryota</taxon>
        <taxon>Metazoa</taxon>
        <taxon>Chordata</taxon>
        <taxon>Craniata</taxon>
        <taxon>Vertebrata</taxon>
        <taxon>Euteleostomi</taxon>
        <taxon>Actinopterygii</taxon>
        <taxon>Neopterygii</taxon>
        <taxon>Teleostei</taxon>
        <taxon>Protacanthopterygii</taxon>
        <taxon>Esociformes</taxon>
        <taxon>Umbridae</taxon>
        <taxon>Dallia</taxon>
    </lineage>
</organism>
<accession>A0ACC2FJX6</accession>
<reference evidence="1" key="1">
    <citation type="submission" date="2021-05" db="EMBL/GenBank/DDBJ databases">
        <authorList>
            <person name="Pan Q."/>
            <person name="Jouanno E."/>
            <person name="Zahm M."/>
            <person name="Klopp C."/>
            <person name="Cabau C."/>
            <person name="Louis A."/>
            <person name="Berthelot C."/>
            <person name="Parey E."/>
            <person name="Roest Crollius H."/>
            <person name="Montfort J."/>
            <person name="Robinson-Rechavi M."/>
            <person name="Bouchez O."/>
            <person name="Lampietro C."/>
            <person name="Lopez Roques C."/>
            <person name="Donnadieu C."/>
            <person name="Postlethwait J."/>
            <person name="Bobe J."/>
            <person name="Dillon D."/>
            <person name="Chandos A."/>
            <person name="von Hippel F."/>
            <person name="Guiguen Y."/>
        </authorList>
    </citation>
    <scope>NUCLEOTIDE SEQUENCE</scope>
    <source>
        <strain evidence="1">YG-Jan2019</strain>
    </source>
</reference>
<dbReference type="EMBL" id="CM055753">
    <property type="protein sequence ID" value="KAJ7991593.1"/>
    <property type="molecule type" value="Genomic_DNA"/>
</dbReference>
<gene>
    <name evidence="1" type="ORF">DPEC_G00285500</name>
</gene>
<proteinExistence type="predicted"/>
<protein>
    <submittedName>
        <fullName evidence="1">Uncharacterized protein</fullName>
    </submittedName>
</protein>
<dbReference type="Proteomes" id="UP001157502">
    <property type="component" value="Chromosome 26"/>
</dbReference>
<comment type="caution">
    <text evidence="1">The sequence shown here is derived from an EMBL/GenBank/DDBJ whole genome shotgun (WGS) entry which is preliminary data.</text>
</comment>
<evidence type="ECO:0000313" key="1">
    <source>
        <dbReference type="EMBL" id="KAJ7991593.1"/>
    </source>
</evidence>
<name>A0ACC2FJX6_DALPE</name>